<organism evidence="2 3">
    <name type="scientific">Porites lobata</name>
    <dbReference type="NCBI Taxonomy" id="104759"/>
    <lineage>
        <taxon>Eukaryota</taxon>
        <taxon>Metazoa</taxon>
        <taxon>Cnidaria</taxon>
        <taxon>Anthozoa</taxon>
        <taxon>Hexacorallia</taxon>
        <taxon>Scleractinia</taxon>
        <taxon>Fungiina</taxon>
        <taxon>Poritidae</taxon>
        <taxon>Porites</taxon>
    </lineage>
</organism>
<reference evidence="2 3" key="1">
    <citation type="submission" date="2022-05" db="EMBL/GenBank/DDBJ databases">
        <authorList>
            <consortium name="Genoscope - CEA"/>
            <person name="William W."/>
        </authorList>
    </citation>
    <scope>NUCLEOTIDE SEQUENCE [LARGE SCALE GENOMIC DNA]</scope>
</reference>
<evidence type="ECO:0000313" key="2">
    <source>
        <dbReference type="EMBL" id="CAH3116158.1"/>
    </source>
</evidence>
<evidence type="ECO:0000313" key="3">
    <source>
        <dbReference type="Proteomes" id="UP001159405"/>
    </source>
</evidence>
<feature type="region of interest" description="Disordered" evidence="1">
    <location>
        <begin position="98"/>
        <end position="136"/>
    </location>
</feature>
<feature type="region of interest" description="Disordered" evidence="1">
    <location>
        <begin position="56"/>
        <end position="86"/>
    </location>
</feature>
<dbReference type="Proteomes" id="UP001159405">
    <property type="component" value="Unassembled WGS sequence"/>
</dbReference>
<dbReference type="EMBL" id="CALNXK010000029">
    <property type="protein sequence ID" value="CAH3116158.1"/>
    <property type="molecule type" value="Genomic_DNA"/>
</dbReference>
<name>A0ABN8NRT1_9CNID</name>
<keyword evidence="3" id="KW-1185">Reference proteome</keyword>
<evidence type="ECO:0000256" key="1">
    <source>
        <dbReference type="SAM" id="MobiDB-lite"/>
    </source>
</evidence>
<proteinExistence type="predicted"/>
<gene>
    <name evidence="2" type="ORF">PLOB_00024257</name>
</gene>
<accession>A0ABN8NRT1</accession>
<sequence length="136" mass="15057">MSQDYRGDLKWRSGLIVSKTGPLTYEVQVAPGIIWRRHIDQLKPTAVEHTVEVTDTDTVEVSQPEVASTPPAPIQLSAPPNLAGTVPEIPVADQPEMVPLPRPIVSDPSEATPVSPTVRERRYPQRVRRAPQRLDL</sequence>
<protein>
    <submittedName>
        <fullName evidence="2">Uncharacterized protein</fullName>
    </submittedName>
</protein>
<feature type="compositionally biased region" description="Basic residues" evidence="1">
    <location>
        <begin position="124"/>
        <end position="136"/>
    </location>
</feature>
<comment type="caution">
    <text evidence="2">The sequence shown here is derived from an EMBL/GenBank/DDBJ whole genome shotgun (WGS) entry which is preliminary data.</text>
</comment>